<protein>
    <submittedName>
        <fullName evidence="2">Uncharacterized protein</fullName>
    </submittedName>
</protein>
<evidence type="ECO:0000256" key="1">
    <source>
        <dbReference type="SAM" id="MobiDB-lite"/>
    </source>
</evidence>
<feature type="compositionally biased region" description="Polar residues" evidence="1">
    <location>
        <begin position="702"/>
        <end position="711"/>
    </location>
</feature>
<dbReference type="PANTHER" id="PTHR40788">
    <property type="entry name" value="CLR5 DOMAIN-CONTAINING PROTEIN-RELATED"/>
    <property type="match status" value="1"/>
</dbReference>
<evidence type="ECO:0000313" key="2">
    <source>
        <dbReference type="EMBL" id="EFQ87512.1"/>
    </source>
</evidence>
<dbReference type="OrthoDB" id="2922289at2759"/>
<proteinExistence type="predicted"/>
<sequence length="838" mass="95124">MASPGFAAGSEEASKALKLLLNEVHDAGPITPILMEKIKQHAALASQSIFDHYATLNGIVSCHEALIRRRWLRKSPSQRRDVLLGTWPEIVVEHNIDNYHQSKMFEAIRGTGPNPGDHYGMVFPFINQEDLTKPKSLLIYINARGRNAPWNFILSELDFSVQGMVHSHDKKLAAMTISFSRELDPLTYGKVDEQSDIKASGDGADVIRCRLLYGLQLLFVQERILAFLVSCCMSILHDLSMYALLVSPIQAEPPFSELSYQGNIGHISFSEAVIVAPYRNRGIIEMVRLRDYIGAAYNDAKDHLWALREDPAYFSETVMDISDHRVEHYKDVENRMDPSIDTPAHLSSVLGQLIVESYTRIYLWHELDSQIAVLDSNYRESQTNKAKLQAVLTFRSFARKCCLEIAEMLGKACTGMPSMRDRSVRFPSKNGNTTKLWSCECFHSRREEMLWSILFEDLVNNRSFIQIPRLLHAAMDQCDCLARQDKFARDLLTSRISSIITELSVISECLFQIELWMSTPEIAMLYEKEADANCSPVPYRSEETRCELIRIAEVAVHPANEHFNSFIQWVSVMKATTVPHEVVHLVNPVRGRLRYPIDKTRNAGNVKIMRDSESNVDMFWKSVDRIYEEQTGIAQQETIRQCLEHGGQVQRTPAWTSIGTTPPSTKKYEYQPFPEDSHKISLQFTGTFDKISISEKVKQKTRGNQNTSTFASAPPATGTHISTPDSASKDTPKLLNVDKRTQKVFKTLFHVPSAELGDAPKAVKWNEFKRAMVRVGFTAEKLQGSAWQFIPTSSLDVKRGIQFHEPHPDSDVPVTLARRFGRRLERVYGWCGDMVRAS</sequence>
<dbReference type="eggNOG" id="ENOG502QUCG">
    <property type="taxonomic scope" value="Eukaryota"/>
</dbReference>
<organism evidence="3">
    <name type="scientific">Pyrenophora teres f. teres (strain 0-1)</name>
    <name type="common">Barley net blotch fungus</name>
    <name type="synonym">Drechslera teres f. teres</name>
    <dbReference type="NCBI Taxonomy" id="861557"/>
    <lineage>
        <taxon>Eukaryota</taxon>
        <taxon>Fungi</taxon>
        <taxon>Dikarya</taxon>
        <taxon>Ascomycota</taxon>
        <taxon>Pezizomycotina</taxon>
        <taxon>Dothideomycetes</taxon>
        <taxon>Pleosporomycetidae</taxon>
        <taxon>Pleosporales</taxon>
        <taxon>Pleosporineae</taxon>
        <taxon>Pleosporaceae</taxon>
        <taxon>Pyrenophora</taxon>
    </lineage>
</organism>
<dbReference type="KEGG" id="pte:PTT_16955"/>
<dbReference type="HOGENOM" id="CLU_019062_0_0_1"/>
<dbReference type="STRING" id="861557.E3S3C1"/>
<accession>E3S3C1</accession>
<dbReference type="PANTHER" id="PTHR40788:SF2">
    <property type="entry name" value="CLR5 DOMAIN-CONTAINING PROTEIN"/>
    <property type="match status" value="1"/>
</dbReference>
<keyword evidence="3" id="KW-1185">Reference proteome</keyword>
<dbReference type="AlphaFoldDB" id="E3S3C1"/>
<name>E3S3C1_PYRTT</name>
<dbReference type="Proteomes" id="UP000001067">
    <property type="component" value="Unassembled WGS sequence"/>
</dbReference>
<reference evidence="2 3" key="1">
    <citation type="journal article" date="2010" name="Genome Biol.">
        <title>A first genome assembly of the barley fungal pathogen Pyrenophora teres f. teres.</title>
        <authorList>
            <person name="Ellwood S.R."/>
            <person name="Liu Z."/>
            <person name="Syme R.A."/>
            <person name="Lai Z."/>
            <person name="Hane J.K."/>
            <person name="Keiper F."/>
            <person name="Moffat C.S."/>
            <person name="Oliver R.P."/>
            <person name="Friesen T.L."/>
        </authorList>
    </citation>
    <scope>NUCLEOTIDE SEQUENCE [LARGE SCALE GENOMIC DNA]</scope>
    <source>
        <strain evidence="2 3">0-1</strain>
    </source>
</reference>
<gene>
    <name evidence="2" type="ORF">PTT_16955</name>
</gene>
<feature type="region of interest" description="Disordered" evidence="1">
    <location>
        <begin position="697"/>
        <end position="732"/>
    </location>
</feature>
<evidence type="ECO:0000313" key="3">
    <source>
        <dbReference type="Proteomes" id="UP000001067"/>
    </source>
</evidence>
<dbReference type="EMBL" id="GL536965">
    <property type="protein sequence ID" value="EFQ87512.1"/>
    <property type="molecule type" value="Genomic_DNA"/>
</dbReference>